<evidence type="ECO:0000313" key="8">
    <source>
        <dbReference type="EMBL" id="CAB4941487.1"/>
    </source>
</evidence>
<dbReference type="AlphaFoldDB" id="A0A6J7BK95"/>
<feature type="transmembrane region" description="Helical" evidence="5">
    <location>
        <begin position="225"/>
        <end position="250"/>
    </location>
</feature>
<feature type="domain" description="STAS" evidence="6">
    <location>
        <begin position="454"/>
        <end position="565"/>
    </location>
</feature>
<dbReference type="EMBL" id="CAFBND010000036">
    <property type="protein sequence ID" value="CAB4941487.1"/>
    <property type="molecule type" value="Genomic_DNA"/>
</dbReference>
<dbReference type="PROSITE" id="PS50801">
    <property type="entry name" value="STAS"/>
    <property type="match status" value="1"/>
</dbReference>
<sequence>MNPGGAPSRSWGRATSRAMGIWAASSWARTRTLLPGRPELMSVRRSPRRDLLAGLTVAVVALPLALAFGITSGLGAGAGLVTAVVAGIVAAAFGGSNLQVSGPTGAMTVVLVPIVAQFGASSVLVVGLMAGIVLLGLAYSGAGKYMRYIPLPVVEGFTIGIALVIGLQQVPAALGVKGAGEKVAVIAFDSLRLWFAHPHWAEPAIAAGVAITMLVAVRFRPTWPMSLPAVIIAAIVVATSHLTIPMIGAIPAGLPTPSMPHVEWSSLTSLLLPAVAVAALGALESLLSATVADGMSVGERHDSDKELFGQGLANLVVPFVGGMPATAAIARTAVNVRSGARSRLSAGFHAIVLLVVMIALAPAVANIPLAALAGVLLATAALMIEVSSVHALLRSTRGDAVVLVLTTVATVTFDLVTAVILGLVVAGFFALQQVARSARLQEIAIPSDEADHNAEETSLLADHIVAYRLEGSLFFGAAHSFLLALSEVSDVRVVVLRMSRVATLDATGASVLADTIARLEAREITVLLSGVRPDHERVLTRLGVFEQLAHARHVFATTPEAIAHARAHVLRASPAVTNDDHGPE</sequence>
<evidence type="ECO:0000313" key="7">
    <source>
        <dbReference type="EMBL" id="CAB4846052.1"/>
    </source>
</evidence>
<feature type="transmembrane region" description="Helical" evidence="5">
    <location>
        <begin position="145"/>
        <end position="167"/>
    </location>
</feature>
<reference evidence="7" key="1">
    <citation type="submission" date="2020-05" db="EMBL/GenBank/DDBJ databases">
        <authorList>
            <person name="Chiriac C."/>
            <person name="Salcher M."/>
            <person name="Ghai R."/>
            <person name="Kavagutti S V."/>
        </authorList>
    </citation>
    <scope>NUCLEOTIDE SEQUENCE</scope>
</reference>
<gene>
    <name evidence="7" type="ORF">UFOPK3268_00070</name>
    <name evidence="8" type="ORF">UFOPK3752_01097</name>
</gene>
<evidence type="ECO:0000256" key="1">
    <source>
        <dbReference type="ARBA" id="ARBA00004141"/>
    </source>
</evidence>
<dbReference type="InterPro" id="IPR011547">
    <property type="entry name" value="SLC26A/SulP_dom"/>
</dbReference>
<dbReference type="GO" id="GO:0016020">
    <property type="term" value="C:membrane"/>
    <property type="evidence" value="ECO:0007669"/>
    <property type="project" value="UniProtKB-SubCell"/>
</dbReference>
<dbReference type="SUPFAM" id="SSF52091">
    <property type="entry name" value="SpoIIaa-like"/>
    <property type="match status" value="1"/>
</dbReference>
<feature type="transmembrane region" description="Helical" evidence="5">
    <location>
        <begin position="400"/>
        <end position="431"/>
    </location>
</feature>
<dbReference type="CDD" id="cd07042">
    <property type="entry name" value="STAS_SulP_like_sulfate_transporter"/>
    <property type="match status" value="1"/>
</dbReference>
<dbReference type="Pfam" id="PF01740">
    <property type="entry name" value="STAS"/>
    <property type="match status" value="1"/>
</dbReference>
<dbReference type="InterPro" id="IPR002645">
    <property type="entry name" value="STAS_dom"/>
</dbReference>
<dbReference type="GO" id="GO:0055085">
    <property type="term" value="P:transmembrane transport"/>
    <property type="evidence" value="ECO:0007669"/>
    <property type="project" value="InterPro"/>
</dbReference>
<evidence type="ECO:0000256" key="3">
    <source>
        <dbReference type="ARBA" id="ARBA00022989"/>
    </source>
</evidence>
<dbReference type="InterPro" id="IPR001902">
    <property type="entry name" value="SLC26A/SulP_fam"/>
</dbReference>
<feature type="transmembrane region" description="Helical" evidence="5">
    <location>
        <begin position="51"/>
        <end position="70"/>
    </location>
</feature>
<protein>
    <submittedName>
        <fullName evidence="7">Unannotated protein</fullName>
    </submittedName>
</protein>
<feature type="transmembrane region" description="Helical" evidence="5">
    <location>
        <begin position="371"/>
        <end position="393"/>
    </location>
</feature>
<proteinExistence type="predicted"/>
<feature type="transmembrane region" description="Helical" evidence="5">
    <location>
        <begin position="270"/>
        <end position="292"/>
    </location>
</feature>
<accession>A0A6J7BK95</accession>
<dbReference type="EMBL" id="CAFBIZ010000004">
    <property type="protein sequence ID" value="CAB4846052.1"/>
    <property type="molecule type" value="Genomic_DNA"/>
</dbReference>
<evidence type="ECO:0000256" key="2">
    <source>
        <dbReference type="ARBA" id="ARBA00022692"/>
    </source>
</evidence>
<organism evidence="7">
    <name type="scientific">freshwater metagenome</name>
    <dbReference type="NCBI Taxonomy" id="449393"/>
    <lineage>
        <taxon>unclassified sequences</taxon>
        <taxon>metagenomes</taxon>
        <taxon>ecological metagenomes</taxon>
    </lineage>
</organism>
<feature type="transmembrane region" description="Helical" evidence="5">
    <location>
        <begin position="76"/>
        <end position="94"/>
    </location>
</feature>
<evidence type="ECO:0000256" key="4">
    <source>
        <dbReference type="ARBA" id="ARBA00023136"/>
    </source>
</evidence>
<keyword evidence="3 5" id="KW-1133">Transmembrane helix</keyword>
<feature type="transmembrane region" description="Helical" evidence="5">
    <location>
        <begin position="346"/>
        <end position="365"/>
    </location>
</feature>
<feature type="transmembrane region" description="Helical" evidence="5">
    <location>
        <begin position="312"/>
        <end position="334"/>
    </location>
</feature>
<dbReference type="InterPro" id="IPR036513">
    <property type="entry name" value="STAS_dom_sf"/>
</dbReference>
<comment type="subcellular location">
    <subcellularLocation>
        <location evidence="1">Membrane</location>
        <topology evidence="1">Multi-pass membrane protein</topology>
    </subcellularLocation>
</comment>
<feature type="transmembrane region" description="Helical" evidence="5">
    <location>
        <begin position="200"/>
        <end position="219"/>
    </location>
</feature>
<dbReference type="Gene3D" id="3.30.750.24">
    <property type="entry name" value="STAS domain"/>
    <property type="match status" value="1"/>
</dbReference>
<dbReference type="PANTHER" id="PTHR11814">
    <property type="entry name" value="SULFATE TRANSPORTER"/>
    <property type="match status" value="1"/>
</dbReference>
<keyword evidence="2 5" id="KW-0812">Transmembrane</keyword>
<keyword evidence="4 5" id="KW-0472">Membrane</keyword>
<feature type="transmembrane region" description="Helical" evidence="5">
    <location>
        <begin position="106"/>
        <end position="139"/>
    </location>
</feature>
<evidence type="ECO:0000256" key="5">
    <source>
        <dbReference type="SAM" id="Phobius"/>
    </source>
</evidence>
<name>A0A6J7BK95_9ZZZZ</name>
<evidence type="ECO:0000259" key="6">
    <source>
        <dbReference type="PROSITE" id="PS50801"/>
    </source>
</evidence>
<dbReference type="Pfam" id="PF00916">
    <property type="entry name" value="Sulfate_transp"/>
    <property type="match status" value="1"/>
</dbReference>